<protein>
    <submittedName>
        <fullName evidence="1">Uncharacterized protein</fullName>
    </submittedName>
</protein>
<dbReference type="Proteomes" id="UP001367508">
    <property type="component" value="Unassembled WGS sequence"/>
</dbReference>
<reference evidence="1 2" key="1">
    <citation type="submission" date="2024-01" db="EMBL/GenBank/DDBJ databases">
        <title>The genomes of 5 underutilized Papilionoideae crops provide insights into root nodulation and disease resistanc.</title>
        <authorList>
            <person name="Jiang F."/>
        </authorList>
    </citation>
    <scope>NUCLEOTIDE SEQUENCE [LARGE SCALE GENOMIC DNA]</scope>
    <source>
        <strain evidence="1">LVBAO_FW01</strain>
        <tissue evidence="1">Leaves</tissue>
    </source>
</reference>
<accession>A0AAN9LNU3</accession>
<evidence type="ECO:0000313" key="2">
    <source>
        <dbReference type="Proteomes" id="UP001367508"/>
    </source>
</evidence>
<comment type="caution">
    <text evidence="1">The sequence shown here is derived from an EMBL/GenBank/DDBJ whole genome shotgun (WGS) entry which is preliminary data.</text>
</comment>
<keyword evidence="2" id="KW-1185">Reference proteome</keyword>
<dbReference type="AlphaFoldDB" id="A0AAN9LNU3"/>
<name>A0AAN9LNU3_CANGL</name>
<sequence length="130" mass="14649">MLKSAREFLTHAKRRIDTRMAASNMVICLAMGPGAANKTIKQRFQVDAMRCSDDTENVELCRSRMNVTMGFYERDTSKKKTMVVKSMSLRGRGSSLHKVNEEHTCKSGPLTRNCTKVPVFVNSGPYTQKL</sequence>
<evidence type="ECO:0000313" key="1">
    <source>
        <dbReference type="EMBL" id="KAK7339535.1"/>
    </source>
</evidence>
<organism evidence="1 2">
    <name type="scientific">Canavalia gladiata</name>
    <name type="common">Sword bean</name>
    <name type="synonym">Dolichos gladiatus</name>
    <dbReference type="NCBI Taxonomy" id="3824"/>
    <lineage>
        <taxon>Eukaryota</taxon>
        <taxon>Viridiplantae</taxon>
        <taxon>Streptophyta</taxon>
        <taxon>Embryophyta</taxon>
        <taxon>Tracheophyta</taxon>
        <taxon>Spermatophyta</taxon>
        <taxon>Magnoliopsida</taxon>
        <taxon>eudicotyledons</taxon>
        <taxon>Gunneridae</taxon>
        <taxon>Pentapetalae</taxon>
        <taxon>rosids</taxon>
        <taxon>fabids</taxon>
        <taxon>Fabales</taxon>
        <taxon>Fabaceae</taxon>
        <taxon>Papilionoideae</taxon>
        <taxon>50 kb inversion clade</taxon>
        <taxon>NPAAA clade</taxon>
        <taxon>indigoferoid/millettioid clade</taxon>
        <taxon>Phaseoleae</taxon>
        <taxon>Canavalia</taxon>
    </lineage>
</organism>
<gene>
    <name evidence="1" type="ORF">VNO77_20209</name>
</gene>
<dbReference type="EMBL" id="JAYMYQ010000004">
    <property type="protein sequence ID" value="KAK7339535.1"/>
    <property type="molecule type" value="Genomic_DNA"/>
</dbReference>
<proteinExistence type="predicted"/>